<evidence type="ECO:0000313" key="2">
    <source>
        <dbReference type="Proteomes" id="UP000887300"/>
    </source>
</evidence>
<evidence type="ECO:0000313" key="1">
    <source>
        <dbReference type="EMBL" id="MBU2724817.1"/>
    </source>
</evidence>
<dbReference type="GO" id="GO:0016787">
    <property type="term" value="F:hydrolase activity"/>
    <property type="evidence" value="ECO:0007669"/>
    <property type="project" value="UniProtKB-KW"/>
</dbReference>
<sequence>MSQITSEWVQLENGLRAWYARPADVGPHPAVLIFIEAFGVNAHFQ</sequence>
<proteinExistence type="predicted"/>
<reference evidence="1" key="1">
    <citation type="journal article" date="2021" name="ISME J.">
        <title>Genomic evolution of the class Acidithiobacillia: deep-branching Proteobacteria living in extreme acidic conditions.</title>
        <authorList>
            <person name="Moya-Beltran A."/>
            <person name="Beard S."/>
            <person name="Rojas-Villalobos C."/>
            <person name="Issotta F."/>
            <person name="Gallardo Y."/>
            <person name="Ulloa R."/>
            <person name="Giaveno A."/>
            <person name="Degli Esposti M."/>
            <person name="Johnson D.B."/>
            <person name="Quatrini R."/>
        </authorList>
    </citation>
    <scope>NUCLEOTIDE SEQUENCE</scope>
    <source>
        <strain evidence="1">DSM 583</strain>
    </source>
</reference>
<accession>A0A8X8KD79</accession>
<protein>
    <submittedName>
        <fullName evidence="1">Dienelactone hydrolase family protein</fullName>
    </submittedName>
</protein>
<keyword evidence="1" id="KW-0378">Hydrolase</keyword>
<dbReference type="EMBL" id="JABBHS010000516">
    <property type="protein sequence ID" value="MBU2724817.1"/>
    <property type="molecule type" value="Genomic_DNA"/>
</dbReference>
<dbReference type="AlphaFoldDB" id="A0A8X8KD79"/>
<feature type="non-terminal residue" evidence="1">
    <location>
        <position position="45"/>
    </location>
</feature>
<dbReference type="Proteomes" id="UP000887300">
    <property type="component" value="Unassembled WGS sequence"/>
</dbReference>
<gene>
    <name evidence="1" type="ORF">HF568_16820</name>
</gene>
<comment type="caution">
    <text evidence="1">The sequence shown here is derived from an EMBL/GenBank/DDBJ whole genome shotgun (WGS) entry which is preliminary data.</text>
</comment>
<organism evidence="1 2">
    <name type="scientific">Acidithiobacillus ferridurans</name>
    <dbReference type="NCBI Taxonomy" id="1232575"/>
    <lineage>
        <taxon>Bacteria</taxon>
        <taxon>Pseudomonadati</taxon>
        <taxon>Pseudomonadota</taxon>
        <taxon>Acidithiobacillia</taxon>
        <taxon>Acidithiobacillales</taxon>
        <taxon>Acidithiobacillaceae</taxon>
        <taxon>Acidithiobacillus</taxon>
    </lineage>
</organism>
<name>A0A8X8KD79_ACIFI</name>